<dbReference type="PANTHER" id="PTHR10218">
    <property type="entry name" value="GTP-BINDING PROTEIN ALPHA SUBUNIT"/>
    <property type="match status" value="1"/>
</dbReference>
<dbReference type="GO" id="GO:0031683">
    <property type="term" value="F:G-protein beta/gamma-subunit complex binding"/>
    <property type="evidence" value="ECO:0007669"/>
    <property type="project" value="InterPro"/>
</dbReference>
<dbReference type="Gene3D" id="1.10.400.10">
    <property type="entry name" value="GI Alpha 1, domain 2-like"/>
    <property type="match status" value="2"/>
</dbReference>
<dbReference type="GO" id="GO:0005737">
    <property type="term" value="C:cytoplasm"/>
    <property type="evidence" value="ECO:0007669"/>
    <property type="project" value="TreeGrafter"/>
</dbReference>
<comment type="caution">
    <text evidence="7">The sequence shown here is derived from an EMBL/GenBank/DDBJ whole genome shotgun (WGS) entry which is preliminary data.</text>
</comment>
<dbReference type="SUPFAM" id="SSF52540">
    <property type="entry name" value="P-loop containing nucleoside triphosphate hydrolases"/>
    <property type="match status" value="1"/>
</dbReference>
<keyword evidence="4" id="KW-0807">Transducer</keyword>
<dbReference type="InterPro" id="IPR001019">
    <property type="entry name" value="Gprotein_alpha_su"/>
</dbReference>
<dbReference type="EMBL" id="CAJMWT010003155">
    <property type="protein sequence ID" value="CAE6464838.1"/>
    <property type="molecule type" value="Genomic_DNA"/>
</dbReference>
<keyword evidence="3 5" id="KW-0342">GTP-binding</keyword>
<protein>
    <submittedName>
        <fullName evidence="7">Uncharacterized protein</fullName>
    </submittedName>
</protein>
<accession>A0A8H3GP68</accession>
<dbReference type="Gene3D" id="3.40.50.300">
    <property type="entry name" value="P-loop containing nucleotide triphosphate hydrolases"/>
    <property type="match status" value="2"/>
</dbReference>
<feature type="binding site" evidence="5">
    <location>
        <begin position="346"/>
        <end position="349"/>
    </location>
    <ligand>
        <name>GTP</name>
        <dbReference type="ChEBI" id="CHEBI:37565"/>
    </ligand>
</feature>
<dbReference type="GO" id="GO:0003924">
    <property type="term" value="F:GTPase activity"/>
    <property type="evidence" value="ECO:0007669"/>
    <property type="project" value="InterPro"/>
</dbReference>
<dbReference type="GO" id="GO:0005525">
    <property type="term" value="F:GTP binding"/>
    <property type="evidence" value="ECO:0007669"/>
    <property type="project" value="UniProtKB-KW"/>
</dbReference>
<sequence>MNAFEAKRISDAIDQSLRLEKAARDAVRRKQRKILVLGSSESGKSTLIKQFRLLHSAETFATERQSWKSIVYLNIIRSIWKIIDTVSSCFNLTNPTGDDAQSLARLRLRLMPLRSAELSILKSLSSPRTISRAWSNGPNSEKRPVGDIDVEYDDVVVHPDSIWQRLRQSYSHNTDTTKLGALSMEGEEADDPSRTFEACASDMKRLWDCSVVRQCLKQAGLVIEDISGFFLNDIKRIASPGYIPTDDDILRCRIKTIGPTEVILPCLELGLEWRIYDVGGTRRQRAKWAPFFDDMDALVVMVPVSAFDQVLAEDPTVNRLRDSFEMWGELCRTTILHHIPALLFLNKTDLLEKKLRAGIKFSKYCTSYGDRPNELKNVLQYLNARFARLRNSLEIPNLAPCYIHRTSVVDRATTQIIVAHVRDKRAKLAMEYLNLSWV</sequence>
<keyword evidence="6" id="KW-0460">Magnesium</keyword>
<dbReference type="AlphaFoldDB" id="A0A8H3GP68"/>
<evidence type="ECO:0000256" key="3">
    <source>
        <dbReference type="ARBA" id="ARBA00023134"/>
    </source>
</evidence>
<dbReference type="InterPro" id="IPR011025">
    <property type="entry name" value="GproteinA_insert"/>
</dbReference>
<feature type="binding site" evidence="6">
    <location>
        <position position="256"/>
    </location>
    <ligand>
        <name>Mg(2+)</name>
        <dbReference type="ChEBI" id="CHEBI:18420"/>
    </ligand>
</feature>
<dbReference type="GO" id="GO:0001664">
    <property type="term" value="F:G protein-coupled receptor binding"/>
    <property type="evidence" value="ECO:0007669"/>
    <property type="project" value="TreeGrafter"/>
</dbReference>
<dbReference type="PANTHER" id="PTHR10218:SF360">
    <property type="entry name" value="GUANINE NUCLEOTIDE-BINDING PROTEIN SUBUNIT ALPHA HOMOLOG"/>
    <property type="match status" value="1"/>
</dbReference>
<evidence type="ECO:0000256" key="6">
    <source>
        <dbReference type="PIRSR" id="PIRSR601019-2"/>
    </source>
</evidence>
<reference evidence="7" key="1">
    <citation type="submission" date="2021-01" db="EMBL/GenBank/DDBJ databases">
        <authorList>
            <person name="Kaushik A."/>
        </authorList>
    </citation>
    <scope>NUCLEOTIDE SEQUENCE</scope>
    <source>
        <strain evidence="7">AG2-2IIIB</strain>
    </source>
</reference>
<dbReference type="PROSITE" id="PS51882">
    <property type="entry name" value="G_ALPHA"/>
    <property type="match status" value="1"/>
</dbReference>
<dbReference type="GO" id="GO:0007188">
    <property type="term" value="P:adenylate cyclase-modulating G protein-coupled receptor signaling pathway"/>
    <property type="evidence" value="ECO:0007669"/>
    <property type="project" value="TreeGrafter"/>
</dbReference>
<evidence type="ECO:0000256" key="4">
    <source>
        <dbReference type="ARBA" id="ARBA00023224"/>
    </source>
</evidence>
<evidence type="ECO:0000256" key="5">
    <source>
        <dbReference type="PIRSR" id="PIRSR601019-1"/>
    </source>
</evidence>
<dbReference type="FunFam" id="3.40.50.300:FF:000692">
    <property type="entry name" value="Guanine nucleotide-binding protein subunit alpha"/>
    <property type="match status" value="1"/>
</dbReference>
<dbReference type="InterPro" id="IPR027417">
    <property type="entry name" value="P-loop_NTPase"/>
</dbReference>
<gene>
    <name evidence="7" type="ORF">RDB_LOCUS100080</name>
</gene>
<organism evidence="7 8">
    <name type="scientific">Rhizoctonia solani</name>
    <dbReference type="NCBI Taxonomy" id="456999"/>
    <lineage>
        <taxon>Eukaryota</taxon>
        <taxon>Fungi</taxon>
        <taxon>Dikarya</taxon>
        <taxon>Basidiomycota</taxon>
        <taxon>Agaricomycotina</taxon>
        <taxon>Agaricomycetes</taxon>
        <taxon>Cantharellales</taxon>
        <taxon>Ceratobasidiaceae</taxon>
        <taxon>Rhizoctonia</taxon>
    </lineage>
</organism>
<evidence type="ECO:0000256" key="2">
    <source>
        <dbReference type="ARBA" id="ARBA00022741"/>
    </source>
</evidence>
<evidence type="ECO:0000313" key="8">
    <source>
        <dbReference type="Proteomes" id="UP000663843"/>
    </source>
</evidence>
<keyword evidence="1 6" id="KW-0479">Metal-binding</keyword>
<evidence type="ECO:0000256" key="1">
    <source>
        <dbReference type="ARBA" id="ARBA00022723"/>
    </source>
</evidence>
<dbReference type="PRINTS" id="PR00318">
    <property type="entry name" value="GPROTEINA"/>
</dbReference>
<dbReference type="Pfam" id="PF00503">
    <property type="entry name" value="G-alpha"/>
    <property type="match status" value="1"/>
</dbReference>
<proteinExistence type="predicted"/>
<dbReference type="SUPFAM" id="SSF47895">
    <property type="entry name" value="Transducin (alpha subunit), insertion domain"/>
    <property type="match status" value="1"/>
</dbReference>
<name>A0A8H3GP68_9AGAM</name>
<evidence type="ECO:0000313" key="7">
    <source>
        <dbReference type="EMBL" id="CAE6464838.1"/>
    </source>
</evidence>
<dbReference type="SMART" id="SM00275">
    <property type="entry name" value="G_alpha"/>
    <property type="match status" value="1"/>
</dbReference>
<keyword evidence="2 5" id="KW-0547">Nucleotide-binding</keyword>
<dbReference type="Proteomes" id="UP000663843">
    <property type="component" value="Unassembled WGS sequence"/>
</dbReference>
<feature type="binding site" evidence="5">
    <location>
        <begin position="250"/>
        <end position="256"/>
    </location>
    <ligand>
        <name>GTP</name>
        <dbReference type="ChEBI" id="CHEBI:37565"/>
    </ligand>
</feature>
<dbReference type="GO" id="GO:0046872">
    <property type="term" value="F:metal ion binding"/>
    <property type="evidence" value="ECO:0007669"/>
    <property type="project" value="UniProtKB-KW"/>
</dbReference>
<dbReference type="GO" id="GO:0005834">
    <property type="term" value="C:heterotrimeric G-protein complex"/>
    <property type="evidence" value="ECO:0007669"/>
    <property type="project" value="TreeGrafter"/>
</dbReference>